<name>A0A1E7DPN4_9BACI</name>
<keyword evidence="1" id="KW-1133">Transmembrane helix</keyword>
<dbReference type="AlphaFoldDB" id="A0A1E7DPN4"/>
<reference evidence="2 3" key="1">
    <citation type="submission" date="2016-06" db="EMBL/GenBank/DDBJ databases">
        <title>Domibacillus iocasae genome sequencing.</title>
        <authorList>
            <person name="Verma A."/>
            <person name="Pal Y."/>
            <person name="Ojha A.K."/>
            <person name="Krishnamurthi S."/>
        </authorList>
    </citation>
    <scope>NUCLEOTIDE SEQUENCE [LARGE SCALE GENOMIC DNA]</scope>
    <source>
        <strain evidence="2 3">DSM 29979</strain>
    </source>
</reference>
<evidence type="ECO:0000313" key="2">
    <source>
        <dbReference type="EMBL" id="OES44965.1"/>
    </source>
</evidence>
<evidence type="ECO:0000256" key="1">
    <source>
        <dbReference type="SAM" id="Phobius"/>
    </source>
</evidence>
<dbReference type="EMBL" id="MAMP01000021">
    <property type="protein sequence ID" value="OES44965.1"/>
    <property type="molecule type" value="Genomic_DNA"/>
</dbReference>
<organism evidence="2 3">
    <name type="scientific">Domibacillus iocasae</name>
    <dbReference type="NCBI Taxonomy" id="1714016"/>
    <lineage>
        <taxon>Bacteria</taxon>
        <taxon>Bacillati</taxon>
        <taxon>Bacillota</taxon>
        <taxon>Bacilli</taxon>
        <taxon>Bacillales</taxon>
        <taxon>Bacillaceae</taxon>
        <taxon>Domibacillus</taxon>
    </lineage>
</organism>
<keyword evidence="3" id="KW-1185">Reference proteome</keyword>
<gene>
    <name evidence="2" type="ORF">BA724_06795</name>
</gene>
<keyword evidence="1" id="KW-0472">Membrane</keyword>
<dbReference type="STRING" id="1714016.BA724_06795"/>
<protein>
    <submittedName>
        <fullName evidence="2">Uncharacterized protein</fullName>
    </submittedName>
</protein>
<feature type="transmembrane region" description="Helical" evidence="1">
    <location>
        <begin position="40"/>
        <end position="59"/>
    </location>
</feature>
<dbReference type="Proteomes" id="UP000095658">
    <property type="component" value="Unassembled WGS sequence"/>
</dbReference>
<proteinExistence type="predicted"/>
<accession>A0A1E7DPN4</accession>
<evidence type="ECO:0000313" key="3">
    <source>
        <dbReference type="Proteomes" id="UP000095658"/>
    </source>
</evidence>
<sequence length="73" mass="8569">MSISVSKNAENETNFVFLRIVNADERRRDMVSLKSDGFRFVPLFITTIFFIVMGTILFTRMKGFLEWKKNNEA</sequence>
<comment type="caution">
    <text evidence="2">The sequence shown here is derived from an EMBL/GenBank/DDBJ whole genome shotgun (WGS) entry which is preliminary data.</text>
</comment>
<keyword evidence="1" id="KW-0812">Transmembrane</keyword>